<evidence type="ECO:0000313" key="2">
    <source>
        <dbReference type="EMBL" id="MFE9173096.1"/>
    </source>
</evidence>
<reference evidence="2 3" key="1">
    <citation type="submission" date="2024-10" db="EMBL/GenBank/DDBJ databases">
        <title>The Natural Products Discovery Center: Release of the First 8490 Sequenced Strains for Exploring Actinobacteria Biosynthetic Diversity.</title>
        <authorList>
            <person name="Kalkreuter E."/>
            <person name="Kautsar S.A."/>
            <person name="Yang D."/>
            <person name="Bader C.D."/>
            <person name="Teijaro C.N."/>
            <person name="Fluegel L."/>
            <person name="Davis C.M."/>
            <person name="Simpson J.R."/>
            <person name="Lauterbach L."/>
            <person name="Steele A.D."/>
            <person name="Gui C."/>
            <person name="Meng S."/>
            <person name="Li G."/>
            <person name="Viehrig K."/>
            <person name="Ye F."/>
            <person name="Su P."/>
            <person name="Kiefer A.F."/>
            <person name="Nichols A."/>
            <person name="Cepeda A.J."/>
            <person name="Yan W."/>
            <person name="Fan B."/>
            <person name="Jiang Y."/>
            <person name="Adhikari A."/>
            <person name="Zheng C.-J."/>
            <person name="Schuster L."/>
            <person name="Cowan T.M."/>
            <person name="Smanski M.J."/>
            <person name="Chevrette M.G."/>
            <person name="De Carvalho L.P.S."/>
            <person name="Shen B."/>
        </authorList>
    </citation>
    <scope>NUCLEOTIDE SEQUENCE [LARGE SCALE GENOMIC DNA]</scope>
    <source>
        <strain evidence="2 3">NPDC007147</strain>
    </source>
</reference>
<keyword evidence="3" id="KW-1185">Reference proteome</keyword>
<gene>
    <name evidence="2" type="ORF">ACFYNZ_27120</name>
</gene>
<feature type="transmembrane region" description="Helical" evidence="1">
    <location>
        <begin position="6"/>
        <end position="23"/>
    </location>
</feature>
<dbReference type="EMBL" id="JBIAFJ010000030">
    <property type="protein sequence ID" value="MFE9173096.1"/>
    <property type="molecule type" value="Genomic_DNA"/>
</dbReference>
<dbReference type="RefSeq" id="WP_388351391.1">
    <property type="nucleotide sequence ID" value="NZ_JBIAFJ010000030.1"/>
</dbReference>
<feature type="transmembrane region" description="Helical" evidence="1">
    <location>
        <begin position="76"/>
        <end position="95"/>
    </location>
</feature>
<name>A0ABW6KYZ2_9ACTN</name>
<keyword evidence="1" id="KW-1133">Transmembrane helix</keyword>
<evidence type="ECO:0000256" key="1">
    <source>
        <dbReference type="SAM" id="Phobius"/>
    </source>
</evidence>
<organism evidence="2 3">
    <name type="scientific">Streptomyces kebangsaanensis</name>
    <dbReference type="NCBI Taxonomy" id="864058"/>
    <lineage>
        <taxon>Bacteria</taxon>
        <taxon>Bacillati</taxon>
        <taxon>Actinomycetota</taxon>
        <taxon>Actinomycetes</taxon>
        <taxon>Kitasatosporales</taxon>
        <taxon>Streptomycetaceae</taxon>
        <taxon>Streptomyces</taxon>
    </lineage>
</organism>
<dbReference type="Proteomes" id="UP001601197">
    <property type="component" value="Unassembled WGS sequence"/>
</dbReference>
<sequence>MNPCLNWTMLIGFTVFWLPLAAAQSAGRSPSWLRRRQRGPARLFGAAGLVLYAGVLVNTVPRLARADADTLAYTSYTGSALIFVYIALLIAYVALAGKSRDEPR</sequence>
<proteinExistence type="predicted"/>
<keyword evidence="1" id="KW-0472">Membrane</keyword>
<evidence type="ECO:0000313" key="3">
    <source>
        <dbReference type="Proteomes" id="UP001601197"/>
    </source>
</evidence>
<feature type="transmembrane region" description="Helical" evidence="1">
    <location>
        <begin position="43"/>
        <end position="64"/>
    </location>
</feature>
<protein>
    <submittedName>
        <fullName evidence="2">Uncharacterized protein</fullName>
    </submittedName>
</protein>
<keyword evidence="1" id="KW-0812">Transmembrane</keyword>
<comment type="caution">
    <text evidence="2">The sequence shown here is derived from an EMBL/GenBank/DDBJ whole genome shotgun (WGS) entry which is preliminary data.</text>
</comment>
<accession>A0ABW6KYZ2</accession>